<dbReference type="InterPro" id="IPR050399">
    <property type="entry name" value="HPr"/>
</dbReference>
<evidence type="ECO:0000313" key="6">
    <source>
        <dbReference type="EMBL" id="MCP8940549.1"/>
    </source>
</evidence>
<dbReference type="NCBIfam" id="TIGR01003">
    <property type="entry name" value="PTS_HPr_family"/>
    <property type="match status" value="1"/>
</dbReference>
<dbReference type="PANTHER" id="PTHR33705:SF2">
    <property type="entry name" value="PHOSPHOCARRIER PROTEIN NPR"/>
    <property type="match status" value="1"/>
</dbReference>
<evidence type="ECO:0000256" key="1">
    <source>
        <dbReference type="ARBA" id="ARBA00004496"/>
    </source>
</evidence>
<dbReference type="Gene3D" id="3.30.1340.10">
    <property type="entry name" value="HPr-like"/>
    <property type="match status" value="1"/>
</dbReference>
<dbReference type="EMBL" id="JANCLU010000023">
    <property type="protein sequence ID" value="MCP8940549.1"/>
    <property type="molecule type" value="Genomic_DNA"/>
</dbReference>
<evidence type="ECO:0000256" key="3">
    <source>
        <dbReference type="ARBA" id="ARBA00022490"/>
    </source>
</evidence>
<organism evidence="6 7">
    <name type="scientific">Alsobacter ponti</name>
    <dbReference type="NCBI Taxonomy" id="2962936"/>
    <lineage>
        <taxon>Bacteria</taxon>
        <taxon>Pseudomonadati</taxon>
        <taxon>Pseudomonadota</taxon>
        <taxon>Alphaproteobacteria</taxon>
        <taxon>Hyphomicrobiales</taxon>
        <taxon>Alsobacteraceae</taxon>
        <taxon>Alsobacter</taxon>
    </lineage>
</organism>
<evidence type="ECO:0000259" key="5">
    <source>
        <dbReference type="PROSITE" id="PS51350"/>
    </source>
</evidence>
<dbReference type="PROSITE" id="PS00369">
    <property type="entry name" value="PTS_HPR_HIS"/>
    <property type="match status" value="1"/>
</dbReference>
<protein>
    <submittedName>
        <fullName evidence="6">HPr family phosphocarrier protein</fullName>
    </submittedName>
</protein>
<dbReference type="SUPFAM" id="SSF55594">
    <property type="entry name" value="HPr-like"/>
    <property type="match status" value="1"/>
</dbReference>
<reference evidence="6 7" key="1">
    <citation type="submission" date="2022-07" db="EMBL/GenBank/DDBJ databases">
        <authorList>
            <person name="Li W.-J."/>
            <person name="Deng Q.-Q."/>
        </authorList>
    </citation>
    <scope>NUCLEOTIDE SEQUENCE [LARGE SCALE GENOMIC DNA]</scope>
    <source>
        <strain evidence="6 7">SYSU M60028</strain>
    </source>
</reference>
<comment type="subcellular location">
    <subcellularLocation>
        <location evidence="1">Cytoplasm</location>
    </subcellularLocation>
</comment>
<proteinExistence type="inferred from homology"/>
<accession>A0ABT1LGH3</accession>
<dbReference type="Pfam" id="PF00381">
    <property type="entry name" value="PTS-HPr"/>
    <property type="match status" value="1"/>
</dbReference>
<gene>
    <name evidence="6" type="ORF">NK718_18645</name>
</gene>
<dbReference type="Proteomes" id="UP001205890">
    <property type="component" value="Unassembled WGS sequence"/>
</dbReference>
<dbReference type="PANTHER" id="PTHR33705">
    <property type="entry name" value="PHOSPHOCARRIER PROTEIN HPR"/>
    <property type="match status" value="1"/>
</dbReference>
<evidence type="ECO:0000256" key="4">
    <source>
        <dbReference type="ARBA" id="ARBA00022683"/>
    </source>
</evidence>
<name>A0ABT1LGH3_9HYPH</name>
<dbReference type="PRINTS" id="PR00107">
    <property type="entry name" value="PHOSPHOCPHPR"/>
</dbReference>
<dbReference type="InterPro" id="IPR001020">
    <property type="entry name" value="PTS_HPr_His_P_site"/>
</dbReference>
<evidence type="ECO:0000256" key="2">
    <source>
        <dbReference type="ARBA" id="ARBA00010736"/>
    </source>
</evidence>
<dbReference type="InterPro" id="IPR000032">
    <property type="entry name" value="HPr-like"/>
</dbReference>
<comment type="caution">
    <text evidence="6">The sequence shown here is derived from an EMBL/GenBank/DDBJ whole genome shotgun (WGS) entry which is preliminary data.</text>
</comment>
<dbReference type="CDD" id="cd00367">
    <property type="entry name" value="PTS-HPr_like"/>
    <property type="match status" value="1"/>
</dbReference>
<dbReference type="PROSITE" id="PS51350">
    <property type="entry name" value="PTS_HPR_DOM"/>
    <property type="match status" value="1"/>
</dbReference>
<dbReference type="RefSeq" id="WP_254745415.1">
    <property type="nucleotide sequence ID" value="NZ_JANCLU010000023.1"/>
</dbReference>
<keyword evidence="3" id="KW-0963">Cytoplasm</keyword>
<evidence type="ECO:0000313" key="7">
    <source>
        <dbReference type="Proteomes" id="UP001205890"/>
    </source>
</evidence>
<sequence length="118" mass="11913">MSELDPRAAGSSGCGDPDCDCPPAQVPDGAIVRELPIVNRKGLHARATAKFVQCAESFDAAIQVTRCGETVGGTSIMGILTLGAGIGTTITVAATGAQAQQAIDALAALVANRFGEEE</sequence>
<comment type="similarity">
    <text evidence="2">Belongs to the HPr family.</text>
</comment>
<keyword evidence="4" id="KW-0598">Phosphotransferase system</keyword>
<keyword evidence="7" id="KW-1185">Reference proteome</keyword>
<feature type="domain" description="HPr" evidence="5">
    <location>
        <begin position="30"/>
        <end position="117"/>
    </location>
</feature>
<dbReference type="InterPro" id="IPR035895">
    <property type="entry name" value="HPr-like_sf"/>
</dbReference>